<organism evidence="3">
    <name type="scientific">Candidatus Kentrum sp. FM</name>
    <dbReference type="NCBI Taxonomy" id="2126340"/>
    <lineage>
        <taxon>Bacteria</taxon>
        <taxon>Pseudomonadati</taxon>
        <taxon>Pseudomonadota</taxon>
        <taxon>Gammaproteobacteria</taxon>
        <taxon>Candidatus Kentrum</taxon>
    </lineage>
</organism>
<reference evidence="3" key="1">
    <citation type="submission" date="2019-02" db="EMBL/GenBank/DDBJ databases">
        <authorList>
            <person name="Gruber-Vodicka R. H."/>
            <person name="Seah K. B. B."/>
        </authorList>
    </citation>
    <scope>NUCLEOTIDE SEQUENCE</scope>
    <source>
        <strain evidence="1">BECK_BZ163</strain>
        <strain evidence="3">BECK_BZ164</strain>
        <strain evidence="2">BECK_BZ165</strain>
    </source>
</reference>
<evidence type="ECO:0000313" key="1">
    <source>
        <dbReference type="EMBL" id="VFJ72997.1"/>
    </source>
</evidence>
<sequence length="47" mass="5618">MIEPVNTAWGGFYLRHYHHELPHTAERLLHPLDPWLGLFMQVVIRKP</sequence>
<dbReference type="EMBL" id="CAADFL010000693">
    <property type="protein sequence ID" value="VFK20400.1"/>
    <property type="molecule type" value="Genomic_DNA"/>
</dbReference>
<protein>
    <submittedName>
        <fullName evidence="3">Uncharacterized protein</fullName>
    </submittedName>
</protein>
<proteinExistence type="predicted"/>
<dbReference type="EMBL" id="CAADFA010000725">
    <property type="protein sequence ID" value="VFJ73378.1"/>
    <property type="molecule type" value="Genomic_DNA"/>
</dbReference>
<evidence type="ECO:0000313" key="3">
    <source>
        <dbReference type="EMBL" id="VFK20400.1"/>
    </source>
</evidence>
<name>A0A450WTR0_9GAMM</name>
<dbReference type="AlphaFoldDB" id="A0A450WTR0"/>
<dbReference type="EMBL" id="CAADEZ010000681">
    <property type="protein sequence ID" value="VFJ72997.1"/>
    <property type="molecule type" value="Genomic_DNA"/>
</dbReference>
<accession>A0A450WTR0</accession>
<evidence type="ECO:0000313" key="2">
    <source>
        <dbReference type="EMBL" id="VFJ73378.1"/>
    </source>
</evidence>
<gene>
    <name evidence="1" type="ORF">BECKFM1743A_GA0114220_106813</name>
    <name evidence="3" type="ORF">BECKFM1743B_GA0114221_106933</name>
    <name evidence="2" type="ORF">BECKFM1743C_GA0114222_107252</name>
</gene>